<keyword evidence="9" id="KW-1185">Reference proteome</keyword>
<dbReference type="HAMAP" id="MF_02065">
    <property type="entry name" value="MltG"/>
    <property type="match status" value="1"/>
</dbReference>
<dbReference type="Pfam" id="PF02618">
    <property type="entry name" value="YceG"/>
    <property type="match status" value="1"/>
</dbReference>
<dbReference type="EMBL" id="CP007268">
    <property type="protein sequence ID" value="AHK79255.1"/>
    <property type="molecule type" value="Genomic_DNA"/>
</dbReference>
<dbReference type="GO" id="GO:0008932">
    <property type="term" value="F:lytic endotransglycosylase activity"/>
    <property type="evidence" value="ECO:0007669"/>
    <property type="project" value="UniProtKB-UniRule"/>
</dbReference>
<organism evidence="8 9">
    <name type="scientific">Ectothiorhodospira haloalkaliphila</name>
    <dbReference type="NCBI Taxonomy" id="421628"/>
    <lineage>
        <taxon>Bacteria</taxon>
        <taxon>Pseudomonadati</taxon>
        <taxon>Pseudomonadota</taxon>
        <taxon>Gammaproteobacteria</taxon>
        <taxon>Chromatiales</taxon>
        <taxon>Ectothiorhodospiraceae</taxon>
        <taxon>Ectothiorhodospira</taxon>
    </lineage>
</organism>
<dbReference type="GO" id="GO:0071555">
    <property type="term" value="P:cell wall organization"/>
    <property type="evidence" value="ECO:0007669"/>
    <property type="project" value="UniProtKB-KW"/>
</dbReference>
<dbReference type="GO" id="GO:0009252">
    <property type="term" value="P:peptidoglycan biosynthetic process"/>
    <property type="evidence" value="ECO:0007669"/>
    <property type="project" value="UniProtKB-UniRule"/>
</dbReference>
<reference evidence="8 9" key="1">
    <citation type="journal article" date="2014" name="J Genomics">
        <title>Draft Genome Sequence of the Extremely Halophilic Phototrophic Purple Sulfur Bacterium Halorhodospira halochloris.</title>
        <authorList>
            <person name="Singh K.S."/>
            <person name="Kirksey J."/>
            <person name="Hoff W.D."/>
            <person name="Deole R."/>
        </authorList>
    </citation>
    <scope>NUCLEOTIDE SEQUENCE [LARGE SCALE GENOMIC DNA]</scope>
    <source>
        <strain evidence="8 9">A</strain>
    </source>
</reference>
<evidence type="ECO:0000256" key="4">
    <source>
        <dbReference type="ARBA" id="ARBA00023136"/>
    </source>
</evidence>
<keyword evidence="5 7" id="KW-0456">Lyase</keyword>
<dbReference type="NCBIfam" id="TIGR00247">
    <property type="entry name" value="endolytic transglycosylase MltG"/>
    <property type="match status" value="1"/>
</dbReference>
<evidence type="ECO:0000256" key="7">
    <source>
        <dbReference type="HAMAP-Rule" id="MF_02065"/>
    </source>
</evidence>
<dbReference type="PATRIC" id="fig|1354791.3.peg.2243"/>
<comment type="function">
    <text evidence="7">Functions as a peptidoglycan terminase that cleaves nascent peptidoglycan strands endolytically to terminate their elongation.</text>
</comment>
<dbReference type="EC" id="4.2.2.29" evidence="7"/>
<dbReference type="AlphaFoldDB" id="W8L5U7"/>
<dbReference type="Proteomes" id="UP000019442">
    <property type="component" value="Chromosome"/>
</dbReference>
<protein>
    <recommendedName>
        <fullName evidence="7">Endolytic murein transglycosylase</fullName>
        <ecNumber evidence="7">4.2.2.29</ecNumber>
    </recommendedName>
    <alternativeName>
        <fullName evidence="7">Peptidoglycan lytic transglycosylase</fullName>
    </alternativeName>
    <alternativeName>
        <fullName evidence="7">Peptidoglycan polymerization terminase</fullName>
    </alternativeName>
</protein>
<evidence type="ECO:0000256" key="1">
    <source>
        <dbReference type="ARBA" id="ARBA00022475"/>
    </source>
</evidence>
<dbReference type="InterPro" id="IPR003770">
    <property type="entry name" value="MLTG-like"/>
</dbReference>
<dbReference type="KEGG" id="hhc:M911_08990"/>
<accession>W8L5U7</accession>
<dbReference type="RefSeq" id="WP_025281706.1">
    <property type="nucleotide sequence ID" value="NZ_CP007268.1"/>
</dbReference>
<evidence type="ECO:0000313" key="9">
    <source>
        <dbReference type="Proteomes" id="UP000019442"/>
    </source>
</evidence>
<keyword evidence="6 7" id="KW-0961">Cell wall biogenesis/degradation</keyword>
<evidence type="ECO:0000256" key="5">
    <source>
        <dbReference type="ARBA" id="ARBA00023239"/>
    </source>
</evidence>
<dbReference type="HOGENOM" id="CLU_025574_0_2_6"/>
<keyword evidence="4 7" id="KW-0472">Membrane</keyword>
<keyword evidence="2 7" id="KW-0812">Transmembrane</keyword>
<keyword evidence="1 7" id="KW-1003">Cell membrane</keyword>
<comment type="catalytic activity">
    <reaction evidence="7">
        <text>a peptidoglycan chain = a peptidoglycan chain with N-acetyl-1,6-anhydromuramyl-[peptide] at the reducing end + a peptidoglycan chain with N-acetylglucosamine at the non-reducing end.</text>
        <dbReference type="EC" id="4.2.2.29"/>
    </reaction>
</comment>
<keyword evidence="3 7" id="KW-1133">Transmembrane helix</keyword>
<keyword evidence="7" id="KW-0997">Cell inner membrane</keyword>
<dbReference type="PANTHER" id="PTHR30518">
    <property type="entry name" value="ENDOLYTIC MUREIN TRANSGLYCOSYLASE"/>
    <property type="match status" value="1"/>
</dbReference>
<sequence>MRILILLLLMVVAGAGALAWDYQRFLDTPANVAENKVFTVPSGASLRRVGQDLAEAGIIENAHYWEAYGRMEGQAQSLRAGEYLLTPDLTPPALLALFVQGRTLQYSLTIPEGWNFRQMMRAIAAHEHIENTLEPDDYDSVMERLGKPDAHPEGWFFPDTYLFPRGTTDMDFLRRAHERMERALASSWEARQEDLPLESPYEALILASIVEKETGRAAERPMVAAVFVERLRRGMRLQTDPTVIYGIEHFDGRIRRRDLRLDTPYNTYTRDGLPPTPIALPGAAALEAVANPADSRALFFVSRGDGSHHFSETYREHRQAVIKYQLGGDASRYGR</sequence>
<dbReference type="CDD" id="cd08010">
    <property type="entry name" value="MltG_like"/>
    <property type="match status" value="1"/>
</dbReference>
<name>W8L5U7_9GAMM</name>
<dbReference type="OrthoDB" id="9814591at2"/>
<reference evidence="9" key="2">
    <citation type="submission" date="2014-02" db="EMBL/GenBank/DDBJ databases">
        <title>Draft Genome Sequence of extremely halophilic bacteria Halorhodospira halochloris.</title>
        <authorList>
            <person name="Singh K.S."/>
        </authorList>
    </citation>
    <scope>NUCLEOTIDE SEQUENCE [LARGE SCALE GENOMIC DNA]</scope>
    <source>
        <strain evidence="9">A</strain>
    </source>
</reference>
<comment type="similarity">
    <text evidence="7">Belongs to the transglycosylase MltG family.</text>
</comment>
<evidence type="ECO:0000256" key="3">
    <source>
        <dbReference type="ARBA" id="ARBA00022989"/>
    </source>
</evidence>
<dbReference type="Gene3D" id="3.30.160.60">
    <property type="entry name" value="Classic Zinc Finger"/>
    <property type="match status" value="1"/>
</dbReference>
<proteinExistence type="inferred from homology"/>
<dbReference type="GO" id="GO:0005886">
    <property type="term" value="C:plasma membrane"/>
    <property type="evidence" value="ECO:0007669"/>
    <property type="project" value="UniProtKB-UniRule"/>
</dbReference>
<evidence type="ECO:0000256" key="6">
    <source>
        <dbReference type="ARBA" id="ARBA00023316"/>
    </source>
</evidence>
<dbReference type="Gene3D" id="3.30.1490.480">
    <property type="entry name" value="Endolytic murein transglycosylase"/>
    <property type="match status" value="1"/>
</dbReference>
<evidence type="ECO:0000313" key="8">
    <source>
        <dbReference type="EMBL" id="AHK79255.1"/>
    </source>
</evidence>
<feature type="site" description="Important for catalytic activity" evidence="7">
    <location>
        <position position="213"/>
    </location>
</feature>
<dbReference type="PANTHER" id="PTHR30518:SF2">
    <property type="entry name" value="ENDOLYTIC MUREIN TRANSGLYCOSYLASE"/>
    <property type="match status" value="1"/>
</dbReference>
<gene>
    <name evidence="7" type="primary">mltG</name>
    <name evidence="8" type="ORF">M911_08990</name>
</gene>
<evidence type="ECO:0000256" key="2">
    <source>
        <dbReference type="ARBA" id="ARBA00022692"/>
    </source>
</evidence>